<accession>A0A930W164</accession>
<protein>
    <submittedName>
        <fullName evidence="2">Class I SAM-dependent methyltransferase</fullName>
    </submittedName>
</protein>
<proteinExistence type="predicted"/>
<dbReference type="InterPro" id="IPR029063">
    <property type="entry name" value="SAM-dependent_MTases_sf"/>
</dbReference>
<dbReference type="PANTHER" id="PTHR45277">
    <property type="entry name" value="EXPRESSED PROTEIN"/>
    <property type="match status" value="1"/>
</dbReference>
<gene>
    <name evidence="2" type="ORF">HXK26_07510</name>
</gene>
<dbReference type="AlphaFoldDB" id="A0A930W164"/>
<dbReference type="Gene3D" id="3.40.50.150">
    <property type="entry name" value="Vaccinia Virus protein VP39"/>
    <property type="match status" value="1"/>
</dbReference>
<keyword evidence="2" id="KW-0808">Transferase</keyword>
<dbReference type="InterPro" id="IPR025714">
    <property type="entry name" value="Methyltranfer_dom"/>
</dbReference>
<reference evidence="2" key="1">
    <citation type="submission" date="2020-04" db="EMBL/GenBank/DDBJ databases">
        <title>Deep metagenomics examines the oral microbiome during advanced dental caries in children, revealing novel taxa and co-occurrences with host molecules.</title>
        <authorList>
            <person name="Baker J.L."/>
            <person name="Morton J.T."/>
            <person name="Dinis M."/>
            <person name="Alvarez R."/>
            <person name="Tran N.C."/>
            <person name="Knight R."/>
            <person name="Edlund A."/>
        </authorList>
    </citation>
    <scope>NUCLEOTIDE SEQUENCE</scope>
    <source>
        <strain evidence="2">JCVI_38_bin.5</strain>
    </source>
</reference>
<comment type="caution">
    <text evidence="2">The sequence shown here is derived from an EMBL/GenBank/DDBJ whole genome shotgun (WGS) entry which is preliminary data.</text>
</comment>
<dbReference type="CDD" id="cd02440">
    <property type="entry name" value="AdoMet_MTases"/>
    <property type="match status" value="1"/>
</dbReference>
<evidence type="ECO:0000259" key="1">
    <source>
        <dbReference type="Pfam" id="PF13847"/>
    </source>
</evidence>
<dbReference type="PANTHER" id="PTHR45277:SF1">
    <property type="entry name" value="EXPRESSED PROTEIN"/>
    <property type="match status" value="1"/>
</dbReference>
<organism evidence="2 3">
    <name type="scientific">Lancefieldella rimae</name>
    <dbReference type="NCBI Taxonomy" id="1383"/>
    <lineage>
        <taxon>Bacteria</taxon>
        <taxon>Bacillati</taxon>
        <taxon>Actinomycetota</taxon>
        <taxon>Coriobacteriia</taxon>
        <taxon>Coriobacteriales</taxon>
        <taxon>Atopobiaceae</taxon>
        <taxon>Lancefieldella</taxon>
    </lineage>
</organism>
<sequence>IVSLVLLAITCWVGYLYSSFSYNGSRQISRKVVEGIAGYVELPEGGVGLDVGCGSGALTIACAKRSPQGSMVGVDRRGKEYASYNLQLCEDNAQAEGVGNVVFQKGDATALPFEDETFDVVTSNYVYHNIVGADKQALILETLRTLKKGGTFAIHDLMTPRRYGDIYAFADRLRAMGYERVEILDTTDGLFLPHGRTALLGLEGSKLLIGRK</sequence>
<dbReference type="GO" id="GO:0032259">
    <property type="term" value="P:methylation"/>
    <property type="evidence" value="ECO:0007669"/>
    <property type="project" value="UniProtKB-KW"/>
</dbReference>
<keyword evidence="2" id="KW-0489">Methyltransferase</keyword>
<dbReference type="SUPFAM" id="SSF53335">
    <property type="entry name" value="S-adenosyl-L-methionine-dependent methyltransferases"/>
    <property type="match status" value="1"/>
</dbReference>
<evidence type="ECO:0000313" key="3">
    <source>
        <dbReference type="Proteomes" id="UP000698335"/>
    </source>
</evidence>
<evidence type="ECO:0000313" key="2">
    <source>
        <dbReference type="EMBL" id="MBF4808523.1"/>
    </source>
</evidence>
<feature type="non-terminal residue" evidence="2">
    <location>
        <position position="1"/>
    </location>
</feature>
<dbReference type="Pfam" id="PF13847">
    <property type="entry name" value="Methyltransf_31"/>
    <property type="match status" value="1"/>
</dbReference>
<feature type="domain" description="Methyltransferase" evidence="1">
    <location>
        <begin position="48"/>
        <end position="157"/>
    </location>
</feature>
<name>A0A930W164_9ACTN</name>
<dbReference type="GO" id="GO:0008168">
    <property type="term" value="F:methyltransferase activity"/>
    <property type="evidence" value="ECO:0007669"/>
    <property type="project" value="UniProtKB-KW"/>
</dbReference>
<dbReference type="EMBL" id="JABZGW010000418">
    <property type="protein sequence ID" value="MBF4808523.1"/>
    <property type="molecule type" value="Genomic_DNA"/>
</dbReference>
<dbReference type="Proteomes" id="UP000698335">
    <property type="component" value="Unassembled WGS sequence"/>
</dbReference>